<keyword evidence="3" id="KW-0716">Sensory transduction</keyword>
<feature type="transmembrane region" description="Helical" evidence="13">
    <location>
        <begin position="286"/>
        <end position="310"/>
    </location>
</feature>
<evidence type="ECO:0000256" key="6">
    <source>
        <dbReference type="ARBA" id="ARBA00022989"/>
    </source>
</evidence>
<keyword evidence="12" id="KW-0807">Transducer</keyword>
<comment type="subcellular location">
    <subcellularLocation>
        <location evidence="1">Cell membrane</location>
        <topology evidence="1">Multi-pass membrane protein</topology>
    </subcellularLocation>
</comment>
<evidence type="ECO:0000256" key="11">
    <source>
        <dbReference type="ARBA" id="ARBA00023180"/>
    </source>
</evidence>
<dbReference type="Gene3D" id="1.20.1070.10">
    <property type="entry name" value="Rhodopsin 7-helix transmembrane proteins"/>
    <property type="match status" value="3"/>
</dbReference>
<evidence type="ECO:0000256" key="3">
    <source>
        <dbReference type="ARBA" id="ARBA00022606"/>
    </source>
</evidence>
<feature type="transmembrane region" description="Helical" evidence="13">
    <location>
        <begin position="145"/>
        <end position="166"/>
    </location>
</feature>
<evidence type="ECO:0000256" key="2">
    <source>
        <dbReference type="ARBA" id="ARBA00022475"/>
    </source>
</evidence>
<feature type="domain" description="G-protein coupled receptors family 1 profile" evidence="14">
    <location>
        <begin position="392"/>
        <end position="642"/>
    </location>
</feature>
<dbReference type="SUPFAM" id="SSF81321">
    <property type="entry name" value="Family A G protein-coupled receptor-like"/>
    <property type="match status" value="3"/>
</dbReference>
<accession>A0AAD6A862</accession>
<feature type="transmembrane region" description="Helical" evidence="13">
    <location>
        <begin position="253"/>
        <end position="280"/>
    </location>
</feature>
<dbReference type="FunFam" id="1.20.1070.10:FF:000024">
    <property type="entry name" value="Olfactory receptor"/>
    <property type="match status" value="2"/>
</dbReference>
<feature type="transmembrane region" description="Helical" evidence="13">
    <location>
        <begin position="411"/>
        <end position="434"/>
    </location>
</feature>
<keyword evidence="2" id="KW-1003">Cell membrane</keyword>
<feature type="transmembrane region" description="Helical" evidence="13">
    <location>
        <begin position="96"/>
        <end position="124"/>
    </location>
</feature>
<keyword evidence="6 13" id="KW-1133">Transmembrane helix</keyword>
<feature type="transmembrane region" description="Helical" evidence="13">
    <location>
        <begin position="322"/>
        <end position="349"/>
    </location>
</feature>
<feature type="transmembrane region" description="Helical" evidence="13">
    <location>
        <begin position="218"/>
        <end position="241"/>
    </location>
</feature>
<gene>
    <name evidence="15" type="ORF">JOQ06_023040</name>
</gene>
<dbReference type="EMBL" id="JAPTMU010000212">
    <property type="protein sequence ID" value="KAJ4920239.1"/>
    <property type="molecule type" value="Genomic_DNA"/>
</dbReference>
<feature type="transmembrane region" description="Helical" evidence="13">
    <location>
        <begin position="67"/>
        <end position="90"/>
    </location>
</feature>
<dbReference type="GO" id="GO:0004984">
    <property type="term" value="F:olfactory receptor activity"/>
    <property type="evidence" value="ECO:0007669"/>
    <property type="project" value="InterPro"/>
</dbReference>
<dbReference type="PRINTS" id="PR00237">
    <property type="entry name" value="GPCRRHODOPSN"/>
</dbReference>
<dbReference type="GO" id="GO:0005886">
    <property type="term" value="C:plasma membrane"/>
    <property type="evidence" value="ECO:0007669"/>
    <property type="project" value="UniProtKB-SubCell"/>
</dbReference>
<keyword evidence="16" id="KW-1185">Reference proteome</keyword>
<dbReference type="PANTHER" id="PTHR26451">
    <property type="entry name" value="G_PROTEIN_RECEP_F1_2 DOMAIN-CONTAINING PROTEIN"/>
    <property type="match status" value="1"/>
</dbReference>
<feature type="transmembrane region" description="Helical" evidence="13">
    <location>
        <begin position="597"/>
        <end position="616"/>
    </location>
</feature>
<keyword evidence="10" id="KW-0675">Receptor</keyword>
<keyword evidence="7" id="KW-0297">G-protein coupled receptor</keyword>
<reference evidence="15" key="1">
    <citation type="submission" date="2022-11" db="EMBL/GenBank/DDBJ databases">
        <title>Chromosome-level genome of Pogonophryne albipinna.</title>
        <authorList>
            <person name="Jo E."/>
        </authorList>
    </citation>
    <scope>NUCLEOTIDE SEQUENCE</scope>
    <source>
        <strain evidence="15">SGF0006</strain>
        <tissue evidence="15">Muscle</tissue>
    </source>
</reference>
<evidence type="ECO:0000313" key="16">
    <source>
        <dbReference type="Proteomes" id="UP001219934"/>
    </source>
</evidence>
<keyword evidence="5" id="KW-0552">Olfaction</keyword>
<proteinExistence type="predicted"/>
<dbReference type="AlphaFoldDB" id="A0AAD6A862"/>
<evidence type="ECO:0000256" key="13">
    <source>
        <dbReference type="SAM" id="Phobius"/>
    </source>
</evidence>
<keyword evidence="9" id="KW-1015">Disulfide bond</keyword>
<dbReference type="GO" id="GO:0005549">
    <property type="term" value="F:odorant binding"/>
    <property type="evidence" value="ECO:0007669"/>
    <property type="project" value="TreeGrafter"/>
</dbReference>
<evidence type="ECO:0000313" key="15">
    <source>
        <dbReference type="EMBL" id="KAJ4920239.1"/>
    </source>
</evidence>
<dbReference type="PROSITE" id="PS50262">
    <property type="entry name" value="G_PROTEIN_RECEP_F1_2"/>
    <property type="match status" value="2"/>
</dbReference>
<dbReference type="Pfam" id="PF13853">
    <property type="entry name" value="7tm_4"/>
    <property type="match status" value="3"/>
</dbReference>
<evidence type="ECO:0000259" key="14">
    <source>
        <dbReference type="PROSITE" id="PS50262"/>
    </source>
</evidence>
<dbReference type="PRINTS" id="PR00245">
    <property type="entry name" value="OLFACTORYR"/>
</dbReference>
<dbReference type="PANTHER" id="PTHR26451:SF848">
    <property type="entry name" value="ODORANT RECEPTOR-RELATED"/>
    <property type="match status" value="1"/>
</dbReference>
<keyword evidence="4 13" id="KW-0812">Transmembrane</keyword>
<feature type="transmembrane region" description="Helical" evidence="13">
    <location>
        <begin position="494"/>
        <end position="517"/>
    </location>
</feature>
<name>A0AAD6A862_9TELE</name>
<keyword evidence="8 13" id="KW-0472">Membrane</keyword>
<protein>
    <recommendedName>
        <fullName evidence="14">G-protein coupled receptors family 1 profile domain-containing protein</fullName>
    </recommendedName>
</protein>
<dbReference type="Proteomes" id="UP001219934">
    <property type="component" value="Unassembled WGS sequence"/>
</dbReference>
<feature type="domain" description="G-protein coupled receptors family 1 profile" evidence="14">
    <location>
        <begin position="45"/>
        <end position="235"/>
    </location>
</feature>
<keyword evidence="11" id="KW-0325">Glycoprotein</keyword>
<dbReference type="InterPro" id="IPR017452">
    <property type="entry name" value="GPCR_Rhodpsn_7TM"/>
</dbReference>
<sequence>MENVTMVTPLKQPIVFELEGFYVPPGYGAFLFVLALCNYMVMLFANGVVLCIIVIDKNLHRPMFVMVCNLVVCDLLGGTTVLPRFMVHFLTGQKKIAYISAIAQAFCVHTYGFAMQTILGVMAYDRYIAVCDPLRYHAIMTSARLHSCCALAWATAVLCIVVLFAFHVNAPLCGNTIKHVYCSNRAILNLACSPTPLNNIYGLSMTWFPSLSQNIKRFFSILFIVIPPVINPIIYGLPIVFELEGFYVPPGYGAFLFVLALCNYMVMLFANGVVLCIIGIDKNLHRPMFVMVCNLVVCDLLGGTTVLPRFMVHFLTGQKKIAYISAIAQAFCVHTYGFAMQTILGVMAYDRMMENFTSNSFMLQLEGLNVPDDSMHHVFVVIFLSYLFIMFANIGIAVLVCMDNNLHQPMYLLLCNLLFSDLLGNSILVPRLLIDMLRPPSERIISYYECVLQAFTSHMFGTTAHTVLMIMAFDRYVAICYPLRYHTIMTNKMVIKLTVSAWGVALVLVGILLGLTIRLNRCRTVIESHYCDNAGLFKLSCDNVFINNVYGLTFTVVLFTASIGTMVITYTKITVVCLTSKSKSLNSKALKTCSTHLVVYLVMIFSGMSIIALHRFPQYTYYRKMCTVFFHIVPGSLNPIVYGLQSKEIRMFSSNVFRSKKVFAK</sequence>
<organism evidence="15 16">
    <name type="scientific">Pogonophryne albipinna</name>
    <dbReference type="NCBI Taxonomy" id="1090488"/>
    <lineage>
        <taxon>Eukaryota</taxon>
        <taxon>Metazoa</taxon>
        <taxon>Chordata</taxon>
        <taxon>Craniata</taxon>
        <taxon>Vertebrata</taxon>
        <taxon>Euteleostomi</taxon>
        <taxon>Actinopterygii</taxon>
        <taxon>Neopterygii</taxon>
        <taxon>Teleostei</taxon>
        <taxon>Neoteleostei</taxon>
        <taxon>Acanthomorphata</taxon>
        <taxon>Eupercaria</taxon>
        <taxon>Perciformes</taxon>
        <taxon>Notothenioidei</taxon>
        <taxon>Pogonophryne</taxon>
    </lineage>
</organism>
<evidence type="ECO:0000256" key="4">
    <source>
        <dbReference type="ARBA" id="ARBA00022692"/>
    </source>
</evidence>
<evidence type="ECO:0000256" key="12">
    <source>
        <dbReference type="ARBA" id="ARBA00023224"/>
    </source>
</evidence>
<evidence type="ECO:0000256" key="10">
    <source>
        <dbReference type="ARBA" id="ARBA00023170"/>
    </source>
</evidence>
<dbReference type="InterPro" id="IPR000276">
    <property type="entry name" value="GPCR_Rhodpsn"/>
</dbReference>
<evidence type="ECO:0000256" key="8">
    <source>
        <dbReference type="ARBA" id="ARBA00023136"/>
    </source>
</evidence>
<evidence type="ECO:0000256" key="9">
    <source>
        <dbReference type="ARBA" id="ARBA00023157"/>
    </source>
</evidence>
<feature type="transmembrane region" description="Helical" evidence="13">
    <location>
        <begin position="454"/>
        <end position="473"/>
    </location>
</feature>
<dbReference type="InterPro" id="IPR052921">
    <property type="entry name" value="GPCR1_Superfamily_Member"/>
</dbReference>
<evidence type="ECO:0000256" key="5">
    <source>
        <dbReference type="ARBA" id="ARBA00022725"/>
    </source>
</evidence>
<dbReference type="InterPro" id="IPR000725">
    <property type="entry name" value="Olfact_rcpt"/>
</dbReference>
<comment type="caution">
    <text evidence="15">The sequence shown here is derived from an EMBL/GenBank/DDBJ whole genome shotgun (WGS) entry which is preliminary data.</text>
</comment>
<feature type="transmembrane region" description="Helical" evidence="13">
    <location>
        <begin position="27"/>
        <end position="55"/>
    </location>
</feature>
<dbReference type="GO" id="GO:0004930">
    <property type="term" value="F:G protein-coupled receptor activity"/>
    <property type="evidence" value="ECO:0007669"/>
    <property type="project" value="UniProtKB-KW"/>
</dbReference>
<feature type="transmembrane region" description="Helical" evidence="13">
    <location>
        <begin position="549"/>
        <end position="576"/>
    </location>
</feature>
<evidence type="ECO:0000256" key="1">
    <source>
        <dbReference type="ARBA" id="ARBA00004651"/>
    </source>
</evidence>
<evidence type="ECO:0000256" key="7">
    <source>
        <dbReference type="ARBA" id="ARBA00023040"/>
    </source>
</evidence>
<feature type="transmembrane region" description="Helical" evidence="13">
    <location>
        <begin position="378"/>
        <end position="399"/>
    </location>
</feature>